<gene>
    <name evidence="6" type="ORF">Ae201684_015963</name>
</gene>
<evidence type="ECO:0000313" key="6">
    <source>
        <dbReference type="EMBL" id="KAF0725630.1"/>
    </source>
</evidence>
<feature type="zinc finger region" description="C3H1-type" evidence="4">
    <location>
        <begin position="141"/>
        <end position="169"/>
    </location>
</feature>
<feature type="domain" description="C3H1-type" evidence="5">
    <location>
        <begin position="141"/>
        <end position="169"/>
    </location>
</feature>
<dbReference type="VEuPathDB" id="FungiDB:AeMF1_009061"/>
<dbReference type="SUPFAM" id="SSF90229">
    <property type="entry name" value="CCCH zinc finger"/>
    <property type="match status" value="1"/>
</dbReference>
<dbReference type="InterPro" id="IPR012340">
    <property type="entry name" value="NA-bd_OB-fold"/>
</dbReference>
<sequence>MPAHSTRATLEEVADGEGVEVTVYGQLCRKRLLSRGLIFGDLLLEDKTLLNFMVRSADGWLTKEDVVQLKFAMHLGDFLTAEGRLERTPSTNELLFVLRSCTIDVSWASIHPDVPYVSMADATTFFTKAEDGSTQTNMVKLQGQNACKYYFNNASCVRGSECQFFHGKPEDYNALRKEWLEKRLQLKRIVSSIDGDVHDPAEKKLKSARARIFCDWILETFNPDHLRNGSGIVDVAGGRGDICFELWTKRGIPTTLVEPRPRKPRKEHFKYQDDEGRGLAPQIEAILDDALARSPQVFGECSLVVGMHPDEATEAIVDAALALNKPFAVVPCCVMSRLFPNRTLADGTPVATYDVFVRYLQAKDPAIQSTFLPFAGKNQVLFKL</sequence>
<proteinExistence type="predicted"/>
<dbReference type="InterPro" id="IPR000571">
    <property type="entry name" value="Znf_CCCH"/>
</dbReference>
<dbReference type="GO" id="GO:0008270">
    <property type="term" value="F:zinc ion binding"/>
    <property type="evidence" value="ECO:0007669"/>
    <property type="project" value="UniProtKB-KW"/>
</dbReference>
<keyword evidence="2 4" id="KW-0863">Zinc-finger</keyword>
<dbReference type="Gene3D" id="2.40.50.140">
    <property type="entry name" value="Nucleic acid-binding proteins"/>
    <property type="match status" value="1"/>
</dbReference>
<evidence type="ECO:0000313" key="7">
    <source>
        <dbReference type="Proteomes" id="UP000481153"/>
    </source>
</evidence>
<comment type="caution">
    <text evidence="6">The sequence shown here is derived from an EMBL/GenBank/DDBJ whole genome shotgun (WGS) entry which is preliminary data.</text>
</comment>
<evidence type="ECO:0000256" key="1">
    <source>
        <dbReference type="ARBA" id="ARBA00022723"/>
    </source>
</evidence>
<dbReference type="AlphaFoldDB" id="A0A6G0WF32"/>
<dbReference type="PANTHER" id="PTHR36971:SF3">
    <property type="entry name" value="C3H1-TYPE DOMAIN-CONTAINING PROTEIN"/>
    <property type="match status" value="1"/>
</dbReference>
<evidence type="ECO:0000256" key="3">
    <source>
        <dbReference type="ARBA" id="ARBA00022833"/>
    </source>
</evidence>
<keyword evidence="3 4" id="KW-0862">Zinc</keyword>
<evidence type="ECO:0000256" key="2">
    <source>
        <dbReference type="ARBA" id="ARBA00022771"/>
    </source>
</evidence>
<organism evidence="6 7">
    <name type="scientific">Aphanomyces euteiches</name>
    <dbReference type="NCBI Taxonomy" id="100861"/>
    <lineage>
        <taxon>Eukaryota</taxon>
        <taxon>Sar</taxon>
        <taxon>Stramenopiles</taxon>
        <taxon>Oomycota</taxon>
        <taxon>Saprolegniomycetes</taxon>
        <taxon>Saprolegniales</taxon>
        <taxon>Verrucalvaceae</taxon>
        <taxon>Aphanomyces</taxon>
    </lineage>
</organism>
<dbReference type="PANTHER" id="PTHR36971">
    <property type="entry name" value="UNNAMED PRODUCT"/>
    <property type="match status" value="1"/>
</dbReference>
<keyword evidence="7" id="KW-1185">Reference proteome</keyword>
<dbReference type="InterPro" id="IPR036855">
    <property type="entry name" value="Znf_CCCH_sf"/>
</dbReference>
<dbReference type="PROSITE" id="PS50103">
    <property type="entry name" value="ZF_C3H1"/>
    <property type="match status" value="1"/>
</dbReference>
<name>A0A6G0WF32_9STRA</name>
<accession>A0A6G0WF32</accession>
<reference evidence="6 7" key="1">
    <citation type="submission" date="2019-07" db="EMBL/GenBank/DDBJ databases">
        <title>Genomics analysis of Aphanomyces spp. identifies a new class of oomycete effector associated with host adaptation.</title>
        <authorList>
            <person name="Gaulin E."/>
        </authorList>
    </citation>
    <scope>NUCLEOTIDE SEQUENCE [LARGE SCALE GENOMIC DNA]</scope>
    <source>
        <strain evidence="6 7">ATCC 201684</strain>
    </source>
</reference>
<dbReference type="Proteomes" id="UP000481153">
    <property type="component" value="Unassembled WGS sequence"/>
</dbReference>
<dbReference type="EMBL" id="VJMJ01000237">
    <property type="protein sequence ID" value="KAF0725630.1"/>
    <property type="molecule type" value="Genomic_DNA"/>
</dbReference>
<evidence type="ECO:0000259" key="5">
    <source>
        <dbReference type="PROSITE" id="PS50103"/>
    </source>
</evidence>
<evidence type="ECO:0000256" key="4">
    <source>
        <dbReference type="PROSITE-ProRule" id="PRU00723"/>
    </source>
</evidence>
<protein>
    <recommendedName>
        <fullName evidence="5">C3H1-type domain-containing protein</fullName>
    </recommendedName>
</protein>
<keyword evidence="1 4" id="KW-0479">Metal-binding</keyword>